<proteinExistence type="predicted"/>
<dbReference type="Proteomes" id="UP000304864">
    <property type="component" value="Chromosome"/>
</dbReference>
<dbReference type="SUPFAM" id="SSF53850">
    <property type="entry name" value="Periplasmic binding protein-like II"/>
    <property type="match status" value="1"/>
</dbReference>
<evidence type="ECO:0000313" key="3">
    <source>
        <dbReference type="Proteomes" id="UP000304864"/>
    </source>
</evidence>
<dbReference type="Gene3D" id="3.40.190.10">
    <property type="entry name" value="Periplasmic binding protein-like II"/>
    <property type="match status" value="2"/>
</dbReference>
<feature type="chain" id="PRO_5020843176" evidence="1">
    <location>
        <begin position="25"/>
        <end position="260"/>
    </location>
</feature>
<feature type="signal peptide" evidence="1">
    <location>
        <begin position="1"/>
        <end position="24"/>
    </location>
</feature>
<accession>A0A4P9K6N7</accession>
<protein>
    <submittedName>
        <fullName evidence="2">Amino acid ABC transporter substrate-binding protein</fullName>
    </submittedName>
</protein>
<evidence type="ECO:0000256" key="1">
    <source>
        <dbReference type="SAM" id="SignalP"/>
    </source>
</evidence>
<organism evidence="2 3">
    <name type="scientific">Thiomicrorhabdus sediminis</name>
    <dbReference type="NCBI Taxonomy" id="2580412"/>
    <lineage>
        <taxon>Bacteria</taxon>
        <taxon>Pseudomonadati</taxon>
        <taxon>Pseudomonadota</taxon>
        <taxon>Gammaproteobacteria</taxon>
        <taxon>Thiotrichales</taxon>
        <taxon>Piscirickettsiaceae</taxon>
        <taxon>Thiomicrorhabdus</taxon>
    </lineage>
</organism>
<dbReference type="EMBL" id="CP040602">
    <property type="protein sequence ID" value="QCU90531.1"/>
    <property type="molecule type" value="Genomic_DNA"/>
</dbReference>
<name>A0A4P9K6N7_9GAMM</name>
<dbReference type="OrthoDB" id="6838256at2"/>
<evidence type="ECO:0000313" key="2">
    <source>
        <dbReference type="EMBL" id="QCU90531.1"/>
    </source>
</evidence>
<dbReference type="RefSeq" id="WP_138565205.1">
    <property type="nucleotide sequence ID" value="NZ_CP040602.1"/>
</dbReference>
<keyword evidence="1" id="KW-0732">Signal</keyword>
<gene>
    <name evidence="2" type="ORF">FE785_07735</name>
</gene>
<sequence length="260" mass="29425">MPTRIVFYCLTSLLFLGFSNQAFAQTLAKDENSQPMQNKTVTLYISSGFTAPISDYYQRILQEIDRRMPHINIEFEVLTAERSIDLVNRGINDGECCRIPEVVTKSYQNLISVEESFFEATFAAFSKKPGLKINNFEDLKPYSVATVVGWKILVNNLNRVNPREKYILSSPEQLMKMLKKGRIEVALLGYESGIKALQDVGLPNAHAYLTPPLAVKKLSLILHKKNQAYSKPLAETIKAMKADGTVAKIYYQVFKVEPTF</sequence>
<keyword evidence="3" id="KW-1185">Reference proteome</keyword>
<dbReference type="AlphaFoldDB" id="A0A4P9K6N7"/>
<dbReference type="KEGG" id="thig:FE785_07735"/>
<reference evidence="2 3" key="1">
    <citation type="submission" date="2019-05" db="EMBL/GenBank/DDBJ databases">
        <title>Thiomicrorhabdus sediminis sp. nov, a novel sulfur-oxidizing bacterium isolated from coastal sediment.</title>
        <authorList>
            <person name="Liu X."/>
        </authorList>
    </citation>
    <scope>NUCLEOTIDE SEQUENCE [LARGE SCALE GENOMIC DNA]</scope>
    <source>
        <strain evidence="2 3">G1</strain>
    </source>
</reference>